<dbReference type="AlphaFoldDB" id="A0A5C1QNU2"/>
<keyword evidence="2" id="KW-1185">Reference proteome</keyword>
<dbReference type="InterPro" id="IPR003489">
    <property type="entry name" value="RHF/RaiA"/>
</dbReference>
<evidence type="ECO:0000313" key="1">
    <source>
        <dbReference type="EMBL" id="QEN09197.1"/>
    </source>
</evidence>
<protein>
    <submittedName>
        <fullName evidence="1">Ribosome-associated translation inhibitor RaiA</fullName>
    </submittedName>
</protein>
<organism evidence="1 2">
    <name type="scientific">Oceanispirochaeta crateris</name>
    <dbReference type="NCBI Taxonomy" id="2518645"/>
    <lineage>
        <taxon>Bacteria</taxon>
        <taxon>Pseudomonadati</taxon>
        <taxon>Spirochaetota</taxon>
        <taxon>Spirochaetia</taxon>
        <taxon>Spirochaetales</taxon>
        <taxon>Spirochaetaceae</taxon>
        <taxon>Oceanispirochaeta</taxon>
    </lineage>
</organism>
<dbReference type="OrthoDB" id="361037at2"/>
<dbReference type="InterPro" id="IPR036567">
    <property type="entry name" value="RHF-like"/>
</dbReference>
<dbReference type="RefSeq" id="WP_149487271.1">
    <property type="nucleotide sequence ID" value="NZ_CP036150.1"/>
</dbReference>
<dbReference type="SUPFAM" id="SSF69754">
    <property type="entry name" value="Ribosome binding protein Y (YfiA homologue)"/>
    <property type="match status" value="1"/>
</dbReference>
<sequence>MTVELKGVHFDVSDKTREYVDKKLKRLKHVEELIVDFHITLFRDPKGLYTASSDAHFRWGQNSHVKVEDRDLHKAIDIMFDKMEHKATKEKEKIQEHATEKPSI</sequence>
<dbReference type="EMBL" id="CP036150">
    <property type="protein sequence ID" value="QEN09197.1"/>
    <property type="molecule type" value="Genomic_DNA"/>
</dbReference>
<gene>
    <name evidence="1" type="primary">raiA</name>
    <name evidence="1" type="ORF">EXM22_14865</name>
</gene>
<name>A0A5C1QNU2_9SPIO</name>
<reference evidence="1 2" key="1">
    <citation type="submission" date="2019-02" db="EMBL/GenBank/DDBJ databases">
        <title>Complete Genome Sequence and Methylome Analysis of free living Spirochaetas.</title>
        <authorList>
            <person name="Fomenkov A."/>
            <person name="Dubinina G."/>
            <person name="Leshcheva N."/>
            <person name="Mikheeva N."/>
            <person name="Grabovich M."/>
            <person name="Vincze T."/>
            <person name="Roberts R.J."/>
        </authorList>
    </citation>
    <scope>NUCLEOTIDE SEQUENCE [LARGE SCALE GENOMIC DNA]</scope>
    <source>
        <strain evidence="1 2">K2</strain>
    </source>
</reference>
<dbReference type="NCBIfam" id="TIGR00741">
    <property type="entry name" value="yfiA"/>
    <property type="match status" value="1"/>
</dbReference>
<dbReference type="Pfam" id="PF02482">
    <property type="entry name" value="Ribosomal_S30AE"/>
    <property type="match status" value="1"/>
</dbReference>
<proteinExistence type="predicted"/>
<dbReference type="KEGG" id="ock:EXM22_14865"/>
<dbReference type="Proteomes" id="UP000324209">
    <property type="component" value="Chromosome"/>
</dbReference>
<dbReference type="Gene3D" id="3.30.160.100">
    <property type="entry name" value="Ribosome hibernation promotion factor-like"/>
    <property type="match status" value="1"/>
</dbReference>
<evidence type="ECO:0000313" key="2">
    <source>
        <dbReference type="Proteomes" id="UP000324209"/>
    </source>
</evidence>
<accession>A0A5C1QNU2</accession>